<feature type="domain" description="YdhG-like" evidence="1">
    <location>
        <begin position="16"/>
        <end position="108"/>
    </location>
</feature>
<keyword evidence="3" id="KW-1185">Reference proteome</keyword>
<sequence>MTSYQDILNKISEPTQKEHFQNLVDWVQTQHPDFDQSIKWSQLLFEYNGTFIVGFKPTKNFVSVTSEKGLMAKFADKVEAAGYTATDMTYKVPWTAPFNFDLLEELIQIQLEDKKDLNKYWR</sequence>
<dbReference type="EMBL" id="CP102453">
    <property type="protein sequence ID" value="UUX33855.1"/>
    <property type="molecule type" value="Genomic_DNA"/>
</dbReference>
<dbReference type="Gene3D" id="3.90.1150.200">
    <property type="match status" value="1"/>
</dbReference>
<dbReference type="SUPFAM" id="SSF159888">
    <property type="entry name" value="YdhG-like"/>
    <property type="match status" value="1"/>
</dbReference>
<accession>A0ABY5P648</accession>
<protein>
    <submittedName>
        <fullName evidence="2">DUF1801 domain-containing protein</fullName>
    </submittedName>
</protein>
<dbReference type="Pfam" id="PF08818">
    <property type="entry name" value="DUF1801"/>
    <property type="match status" value="1"/>
</dbReference>
<reference evidence="2 3" key="1">
    <citation type="submission" date="2022-08" db="EMBL/GenBank/DDBJ databases">
        <title>Aerococcaceae sp. nov isolated from spoiled eye mask.</title>
        <authorList>
            <person name="Zhou G."/>
            <person name="Xie X.-B."/>
            <person name="Shi Q.-S."/>
            <person name="Wang Y.-S."/>
            <person name="Wen X."/>
            <person name="Peng H."/>
            <person name="Yang X.-J."/>
            <person name="Tao H.-B."/>
            <person name="Huang X.-M."/>
        </authorList>
    </citation>
    <scope>NUCLEOTIDE SEQUENCE [LARGE SCALE GENOMIC DNA]</scope>
    <source>
        <strain evidence="3">DM20194951</strain>
    </source>
</reference>
<name>A0ABY5P648_9LACT</name>
<dbReference type="RefSeq" id="WP_313793358.1">
    <property type="nucleotide sequence ID" value="NZ_CP102453.1"/>
</dbReference>
<gene>
    <name evidence="2" type="ORF">NRE15_13365</name>
</gene>
<evidence type="ECO:0000259" key="1">
    <source>
        <dbReference type="Pfam" id="PF08818"/>
    </source>
</evidence>
<evidence type="ECO:0000313" key="2">
    <source>
        <dbReference type="EMBL" id="UUX33855.1"/>
    </source>
</evidence>
<dbReference type="Proteomes" id="UP001315967">
    <property type="component" value="Chromosome"/>
</dbReference>
<dbReference type="InterPro" id="IPR014922">
    <property type="entry name" value="YdhG-like"/>
</dbReference>
<evidence type="ECO:0000313" key="3">
    <source>
        <dbReference type="Proteomes" id="UP001315967"/>
    </source>
</evidence>
<organism evidence="2 3">
    <name type="scientific">Fundicoccus culcitae</name>
    <dbReference type="NCBI Taxonomy" id="2969821"/>
    <lineage>
        <taxon>Bacteria</taxon>
        <taxon>Bacillati</taxon>
        <taxon>Bacillota</taxon>
        <taxon>Bacilli</taxon>
        <taxon>Lactobacillales</taxon>
        <taxon>Aerococcaceae</taxon>
        <taxon>Fundicoccus</taxon>
    </lineage>
</organism>
<proteinExistence type="predicted"/>